<sequence length="75" mass="8669">MEGYKYNIDPPVRCSSCSVNLVELLKADRQLIEFTLCSNDYKKTILKRFLRFSRNKTLLTKILDPEILKALGCVT</sequence>
<accession>A0A1V0QGI3</accession>
<dbReference type="Proteomes" id="UP000319767">
    <property type="component" value="Segment"/>
</dbReference>
<dbReference type="InterPro" id="IPR007952">
    <property type="entry name" value="Poxvirus_A2.5L"/>
</dbReference>
<dbReference type="EMBL" id="KX857215">
    <property type="protein sequence ID" value="ARE67476.1"/>
    <property type="molecule type" value="Genomic_DNA"/>
</dbReference>
<gene>
    <name evidence="1" type="primary">SWPV2-225</name>
</gene>
<protein>
    <submittedName>
        <fullName evidence="1">SWPV2-ORF225</fullName>
    </submittedName>
</protein>
<reference evidence="1" key="1">
    <citation type="journal article" date="2017" name="BMC Genomics">
        <title>Genomic characterization of two novel pathogenic avipoxviruses isolated from pacific shearwaters (Ardenna spp.).</title>
        <authorList>
            <person name="Sarker S."/>
            <person name="Das S."/>
            <person name="Lavers J.L."/>
            <person name="Hutton I."/>
            <person name="Helbig K."/>
            <person name="Imbery J."/>
            <person name="Upton C."/>
            <person name="Raidal S.R."/>
        </authorList>
    </citation>
    <scope>NUCLEOTIDE SEQUENCE [LARGE SCALE GENOMIC DNA]</scope>
    <source>
        <strain evidence="1">SWPV-2</strain>
    </source>
</reference>
<organism evidence="1">
    <name type="scientific">Shearwaterpox virus</name>
    <dbReference type="NCBI Taxonomy" id="1974596"/>
    <lineage>
        <taxon>Viruses</taxon>
        <taxon>Varidnaviria</taxon>
        <taxon>Bamfordvirae</taxon>
        <taxon>Nucleocytoviricota</taxon>
        <taxon>Pokkesviricetes</taxon>
        <taxon>Chitovirales</taxon>
        <taxon>Poxviridae</taxon>
        <taxon>Chordopoxvirinae</taxon>
        <taxon>Avipoxvirus</taxon>
        <taxon>Avipoxvirus canarypox</taxon>
        <taxon>Canarypox virus</taxon>
    </lineage>
</organism>
<proteinExistence type="predicted"/>
<dbReference type="Pfam" id="PF05288">
    <property type="entry name" value="Pox_A3L"/>
    <property type="match status" value="1"/>
</dbReference>
<evidence type="ECO:0000313" key="1">
    <source>
        <dbReference type="EMBL" id="ARE67476.1"/>
    </source>
</evidence>
<name>A0A1V0QGI3_CNPV</name>